<dbReference type="AlphaFoldDB" id="A0A9N9IBS0"/>
<name>A0A9N9IBS0_9GLOM</name>
<accession>A0A9N9IBS0</accession>
<protein>
    <submittedName>
        <fullName evidence="1">23682_t:CDS:1</fullName>
    </submittedName>
</protein>
<reference evidence="1" key="1">
    <citation type="submission" date="2021-06" db="EMBL/GenBank/DDBJ databases">
        <authorList>
            <person name="Kallberg Y."/>
            <person name="Tangrot J."/>
            <person name="Rosling A."/>
        </authorList>
    </citation>
    <scope>NUCLEOTIDE SEQUENCE</scope>
    <source>
        <strain evidence="1">MA453B</strain>
    </source>
</reference>
<gene>
    <name evidence="1" type="ORF">DERYTH_LOCUS14990</name>
</gene>
<proteinExistence type="predicted"/>
<feature type="non-terminal residue" evidence="1">
    <location>
        <position position="60"/>
    </location>
</feature>
<sequence length="60" mass="6989">MVHYHAKSNLCVYKRTEKQTAVDYYKPRSEAKLGIEFSSTASPTFKSNDNMCEYKFDSQN</sequence>
<keyword evidence="2" id="KW-1185">Reference proteome</keyword>
<dbReference type="EMBL" id="CAJVPY010011748">
    <property type="protein sequence ID" value="CAG8729398.1"/>
    <property type="molecule type" value="Genomic_DNA"/>
</dbReference>
<dbReference type="Proteomes" id="UP000789405">
    <property type="component" value="Unassembled WGS sequence"/>
</dbReference>
<evidence type="ECO:0000313" key="2">
    <source>
        <dbReference type="Proteomes" id="UP000789405"/>
    </source>
</evidence>
<comment type="caution">
    <text evidence="1">The sequence shown here is derived from an EMBL/GenBank/DDBJ whole genome shotgun (WGS) entry which is preliminary data.</text>
</comment>
<organism evidence="1 2">
    <name type="scientific">Dentiscutata erythropus</name>
    <dbReference type="NCBI Taxonomy" id="1348616"/>
    <lineage>
        <taxon>Eukaryota</taxon>
        <taxon>Fungi</taxon>
        <taxon>Fungi incertae sedis</taxon>
        <taxon>Mucoromycota</taxon>
        <taxon>Glomeromycotina</taxon>
        <taxon>Glomeromycetes</taxon>
        <taxon>Diversisporales</taxon>
        <taxon>Gigasporaceae</taxon>
        <taxon>Dentiscutata</taxon>
    </lineage>
</organism>
<evidence type="ECO:0000313" key="1">
    <source>
        <dbReference type="EMBL" id="CAG8729398.1"/>
    </source>
</evidence>